<accession>A0A2A2F0V9</accession>
<sequence>MRGIPRNQLKTRADFMLLQEAALAGELRPYEVADLRRHWQALLDGRFAYEVDRVLDEGEAPDGEEPEYRVMTDEDEASGEATRTQYRLVETECSRLVRLGFEVEDVEAALAQLEGK</sequence>
<proteinExistence type="predicted"/>
<gene>
    <name evidence="2" type="ORF">CK498_02450</name>
</gene>
<dbReference type="EMBL" id="NSKB01000001">
    <property type="protein sequence ID" value="PAU79251.1"/>
    <property type="molecule type" value="Genomic_DNA"/>
</dbReference>
<evidence type="ECO:0000313" key="3">
    <source>
        <dbReference type="Proteomes" id="UP000217771"/>
    </source>
</evidence>
<dbReference type="AlphaFoldDB" id="A0A2A2F0V9"/>
<feature type="region of interest" description="Disordered" evidence="1">
    <location>
        <begin position="57"/>
        <end position="82"/>
    </location>
</feature>
<evidence type="ECO:0000313" key="2">
    <source>
        <dbReference type="EMBL" id="PAU79251.1"/>
    </source>
</evidence>
<dbReference type="OrthoDB" id="6175927at2"/>
<reference evidence="2 3" key="1">
    <citation type="submission" date="2017-08" db="EMBL/GenBank/DDBJ databases">
        <title>Halomonas alkalisoli sp. nov., isolated from saline alkaline soil.</title>
        <authorList>
            <person name="Wang D."/>
            <person name="Zhang G."/>
        </authorList>
    </citation>
    <scope>NUCLEOTIDE SEQUENCE [LARGE SCALE GENOMIC DNA]</scope>
    <source>
        <strain evidence="2 3">WRN001</strain>
    </source>
</reference>
<dbReference type="Proteomes" id="UP000217771">
    <property type="component" value="Unassembled WGS sequence"/>
</dbReference>
<name>A0A2A2F0V9_9GAMM</name>
<evidence type="ECO:0000256" key="1">
    <source>
        <dbReference type="SAM" id="MobiDB-lite"/>
    </source>
</evidence>
<comment type="caution">
    <text evidence="2">The sequence shown here is derived from an EMBL/GenBank/DDBJ whole genome shotgun (WGS) entry which is preliminary data.</text>
</comment>
<dbReference type="RefSeq" id="WP_012638184.1">
    <property type="nucleotide sequence ID" value="NZ_NSKB01000001.1"/>
</dbReference>
<protein>
    <submittedName>
        <fullName evidence="2">Uncharacterized protein</fullName>
    </submittedName>
</protein>
<organism evidence="2 3">
    <name type="scientific">Halomonas salipaludis</name>
    <dbReference type="NCBI Taxonomy" id="2032625"/>
    <lineage>
        <taxon>Bacteria</taxon>
        <taxon>Pseudomonadati</taxon>
        <taxon>Pseudomonadota</taxon>
        <taxon>Gammaproteobacteria</taxon>
        <taxon>Oceanospirillales</taxon>
        <taxon>Halomonadaceae</taxon>
        <taxon>Halomonas</taxon>
    </lineage>
</organism>
<keyword evidence="3" id="KW-1185">Reference proteome</keyword>